<keyword evidence="3" id="KW-0560">Oxidoreductase</keyword>
<keyword evidence="1" id="KW-0285">Flavoprotein</keyword>
<evidence type="ECO:0000313" key="6">
    <source>
        <dbReference type="EMBL" id="CAA9552941.1"/>
    </source>
</evidence>
<dbReference type="GO" id="GO:0046306">
    <property type="term" value="P:alkanesulfonate catabolic process"/>
    <property type="evidence" value="ECO:0007669"/>
    <property type="project" value="TreeGrafter"/>
</dbReference>
<keyword evidence="2" id="KW-0288">FMN</keyword>
<dbReference type="EMBL" id="CADCWN010000031">
    <property type="protein sequence ID" value="CAA9552941.1"/>
    <property type="molecule type" value="Genomic_DNA"/>
</dbReference>
<dbReference type="PANTHER" id="PTHR42847:SF8">
    <property type="entry name" value="CONSERVED PROTEIN"/>
    <property type="match status" value="1"/>
</dbReference>
<name>A0A6J4UM41_9BACT</name>
<evidence type="ECO:0000256" key="3">
    <source>
        <dbReference type="ARBA" id="ARBA00023002"/>
    </source>
</evidence>
<dbReference type="InterPro" id="IPR036661">
    <property type="entry name" value="Luciferase-like_sf"/>
</dbReference>
<evidence type="ECO:0000256" key="1">
    <source>
        <dbReference type="ARBA" id="ARBA00022630"/>
    </source>
</evidence>
<evidence type="ECO:0000259" key="5">
    <source>
        <dbReference type="Pfam" id="PF00296"/>
    </source>
</evidence>
<dbReference type="InterPro" id="IPR011251">
    <property type="entry name" value="Luciferase-like_dom"/>
</dbReference>
<dbReference type="InterPro" id="IPR050172">
    <property type="entry name" value="SsuD_RutA_monooxygenase"/>
</dbReference>
<accession>A0A6J4UM41</accession>
<reference evidence="6" key="1">
    <citation type="submission" date="2020-02" db="EMBL/GenBank/DDBJ databases">
        <authorList>
            <person name="Meier V. D."/>
        </authorList>
    </citation>
    <scope>NUCLEOTIDE SEQUENCE</scope>
    <source>
        <strain evidence="6">AVDCRST_MAG18</strain>
    </source>
</reference>
<dbReference type="PANTHER" id="PTHR42847">
    <property type="entry name" value="ALKANESULFONATE MONOOXYGENASE"/>
    <property type="match status" value="1"/>
</dbReference>
<protein>
    <recommendedName>
        <fullName evidence="5">Luciferase-like domain-containing protein</fullName>
    </recommendedName>
</protein>
<dbReference type="GO" id="GO:0008726">
    <property type="term" value="F:alkanesulfonate monooxygenase activity"/>
    <property type="evidence" value="ECO:0007669"/>
    <property type="project" value="TreeGrafter"/>
</dbReference>
<dbReference type="Gene3D" id="3.20.20.30">
    <property type="entry name" value="Luciferase-like domain"/>
    <property type="match status" value="1"/>
</dbReference>
<proteinExistence type="predicted"/>
<dbReference type="Pfam" id="PF00296">
    <property type="entry name" value="Bac_luciferase"/>
    <property type="match status" value="1"/>
</dbReference>
<evidence type="ECO:0000256" key="2">
    <source>
        <dbReference type="ARBA" id="ARBA00022643"/>
    </source>
</evidence>
<evidence type="ECO:0000256" key="4">
    <source>
        <dbReference type="ARBA" id="ARBA00023033"/>
    </source>
</evidence>
<keyword evidence="4" id="KW-0503">Monooxygenase</keyword>
<gene>
    <name evidence="6" type="ORF">AVDCRST_MAG18-463</name>
</gene>
<dbReference type="AlphaFoldDB" id="A0A6J4UM41"/>
<dbReference type="SUPFAM" id="SSF51679">
    <property type="entry name" value="Bacterial luciferase-like"/>
    <property type="match status" value="1"/>
</dbReference>
<sequence>MARLDFGVTIRPSTQGGTIAEMDEANARILAAARAHDLSCWVIDHVQAGADPIMECLAFLAYHAGRVPGLRWGTLVLGQGYRNPALTAKIAATLQHLTGGRFILGLGAGDAEAEHHAYGYPFPPARVRVAQLDEAARIVTALWRGEPVTFAGEHYRVADARCLPAPTPPPVLMIGGGGERRTLRVVAAHADWWNADYYTPAEYAHKLGVLRQHCRALGRDPGTIVPSCYMGLSISRDPARLTRRRFMGHRGEVHVVSGTPEEIVPQLAAYADAGVLHMQLNFLDFPGTESLDLFVAEVLPHFDRAGT</sequence>
<feature type="domain" description="Luciferase-like" evidence="5">
    <location>
        <begin position="21"/>
        <end position="243"/>
    </location>
</feature>
<organism evidence="6">
    <name type="scientific">uncultured Thermomicrobiales bacterium</name>
    <dbReference type="NCBI Taxonomy" id="1645740"/>
    <lineage>
        <taxon>Bacteria</taxon>
        <taxon>Pseudomonadati</taxon>
        <taxon>Thermomicrobiota</taxon>
        <taxon>Thermomicrobia</taxon>
        <taxon>Thermomicrobiales</taxon>
        <taxon>environmental samples</taxon>
    </lineage>
</organism>